<gene>
    <name evidence="2" type="ORF">KVG88_00470</name>
</gene>
<sequence length="203" mass="22617">MKYLLLIVAFIACILCGFAGLTMGVNLNPATTTRYVPNWGSIGDWVSGLGALLAVGVALWQSYIQRKEDVEDLVINQAQGNDRWRVSVVSKGKRPARVQWIGFYSREIDTILPIKSFVFHGDDASLPQTLSYAEDIQFVTRPDLFLDLAINAVVTFDDSLKDLEIHVKTTLGVFRAPVLEETKDAFRAAIKKQHDDYVNAVVV</sequence>
<protein>
    <submittedName>
        <fullName evidence="2">Uncharacterized protein</fullName>
    </submittedName>
</protein>
<evidence type="ECO:0000313" key="3">
    <source>
        <dbReference type="Proteomes" id="UP001049200"/>
    </source>
</evidence>
<keyword evidence="1" id="KW-0812">Transmembrane</keyword>
<name>A0ABS6QHX6_9PSED</name>
<evidence type="ECO:0000256" key="1">
    <source>
        <dbReference type="SAM" id="Phobius"/>
    </source>
</evidence>
<keyword evidence="1" id="KW-0472">Membrane</keyword>
<proteinExistence type="predicted"/>
<keyword evidence="1" id="KW-1133">Transmembrane helix</keyword>
<evidence type="ECO:0000313" key="2">
    <source>
        <dbReference type="EMBL" id="MBV4518522.1"/>
    </source>
</evidence>
<reference evidence="2" key="1">
    <citation type="submission" date="2021-06" db="EMBL/GenBank/DDBJ databases">
        <title>Updating the genus Pseudomonas: Description of 43 new species and partition of the Pseudomonas putida group.</title>
        <authorList>
            <person name="Girard L."/>
            <person name="Lood C."/>
            <person name="Vandamme P."/>
            <person name="Rokni-Zadeh H."/>
            <person name="Van Noort V."/>
            <person name="Hofte M."/>
            <person name="Lavigne R."/>
            <person name="De Mot R."/>
        </authorList>
    </citation>
    <scope>NUCLEOTIDE SEQUENCE</scope>
    <source>
        <strain evidence="2">SWRI74</strain>
    </source>
</reference>
<feature type="transmembrane region" description="Helical" evidence="1">
    <location>
        <begin position="40"/>
        <end position="60"/>
    </location>
</feature>
<organism evidence="2 3">
    <name type="scientific">Pseudomonas azerbaijanoccidentalis</name>
    <dbReference type="NCBI Taxonomy" id="2842347"/>
    <lineage>
        <taxon>Bacteria</taxon>
        <taxon>Pseudomonadati</taxon>
        <taxon>Pseudomonadota</taxon>
        <taxon>Gammaproteobacteria</taxon>
        <taxon>Pseudomonadales</taxon>
        <taxon>Pseudomonadaceae</taxon>
        <taxon>Pseudomonas</taxon>
    </lineage>
</organism>
<accession>A0ABS6QHX6</accession>
<dbReference type="RefSeq" id="WP_217869942.1">
    <property type="nucleotide sequence ID" value="NZ_JAHSTU010000001.1"/>
</dbReference>
<comment type="caution">
    <text evidence="2">The sequence shown here is derived from an EMBL/GenBank/DDBJ whole genome shotgun (WGS) entry which is preliminary data.</text>
</comment>
<dbReference type="Proteomes" id="UP001049200">
    <property type="component" value="Unassembled WGS sequence"/>
</dbReference>
<dbReference type="EMBL" id="JAHSTU010000001">
    <property type="protein sequence ID" value="MBV4518522.1"/>
    <property type="molecule type" value="Genomic_DNA"/>
</dbReference>
<keyword evidence="3" id="KW-1185">Reference proteome</keyword>